<gene>
    <name evidence="1" type="ORF">Taro_046940</name>
</gene>
<keyword evidence="2" id="KW-1185">Reference proteome</keyword>
<sequence>MVCFISRARRALADGGLVRAVGVWRAVLLMEASVLRCGFSSCVWKRLVVCVSFLCFPLVAQGSDAPLWCMLSGCAEHYFHFVPDSVGFCGSRIIIVI</sequence>
<evidence type="ECO:0000313" key="1">
    <source>
        <dbReference type="EMBL" id="MQM14014.1"/>
    </source>
</evidence>
<organism evidence="1 2">
    <name type="scientific">Colocasia esculenta</name>
    <name type="common">Wild taro</name>
    <name type="synonym">Arum esculentum</name>
    <dbReference type="NCBI Taxonomy" id="4460"/>
    <lineage>
        <taxon>Eukaryota</taxon>
        <taxon>Viridiplantae</taxon>
        <taxon>Streptophyta</taxon>
        <taxon>Embryophyta</taxon>
        <taxon>Tracheophyta</taxon>
        <taxon>Spermatophyta</taxon>
        <taxon>Magnoliopsida</taxon>
        <taxon>Liliopsida</taxon>
        <taxon>Araceae</taxon>
        <taxon>Aroideae</taxon>
        <taxon>Colocasieae</taxon>
        <taxon>Colocasia</taxon>
    </lineage>
</organism>
<reference evidence="1" key="1">
    <citation type="submission" date="2017-07" db="EMBL/GenBank/DDBJ databases">
        <title>Taro Niue Genome Assembly and Annotation.</title>
        <authorList>
            <person name="Atibalentja N."/>
            <person name="Keating K."/>
            <person name="Fields C.J."/>
        </authorList>
    </citation>
    <scope>NUCLEOTIDE SEQUENCE</scope>
    <source>
        <strain evidence="1">Niue_2</strain>
        <tissue evidence="1">Leaf</tissue>
    </source>
</reference>
<dbReference type="EMBL" id="NMUH01005924">
    <property type="protein sequence ID" value="MQM14014.1"/>
    <property type="molecule type" value="Genomic_DNA"/>
</dbReference>
<proteinExistence type="predicted"/>
<protein>
    <submittedName>
        <fullName evidence="1">Uncharacterized protein</fullName>
    </submittedName>
</protein>
<evidence type="ECO:0000313" key="2">
    <source>
        <dbReference type="Proteomes" id="UP000652761"/>
    </source>
</evidence>
<name>A0A843X6P4_COLES</name>
<accession>A0A843X6P4</accession>
<dbReference type="AlphaFoldDB" id="A0A843X6P4"/>
<comment type="caution">
    <text evidence="1">The sequence shown here is derived from an EMBL/GenBank/DDBJ whole genome shotgun (WGS) entry which is preliminary data.</text>
</comment>
<dbReference type="Proteomes" id="UP000652761">
    <property type="component" value="Unassembled WGS sequence"/>
</dbReference>